<accession>A0A839NGA5</accession>
<name>A0A839NGA5_9MICO</name>
<sequence length="85" mass="9301">MSLADSPRRTLLRAADLRAAIAGLVDVPIERLSDHANLIEHGIDSFRVIQLAERWSRLTGRVVRFADLAAEPTLAAWARIVGVTA</sequence>
<feature type="domain" description="Carrier" evidence="1">
    <location>
        <begin position="8"/>
        <end position="85"/>
    </location>
</feature>
<keyword evidence="3" id="KW-1185">Reference proteome</keyword>
<gene>
    <name evidence="2" type="ORF">FHU39_003722</name>
</gene>
<evidence type="ECO:0000259" key="1">
    <source>
        <dbReference type="PROSITE" id="PS50075"/>
    </source>
</evidence>
<dbReference type="PROSITE" id="PS50075">
    <property type="entry name" value="CARRIER"/>
    <property type="match status" value="1"/>
</dbReference>
<organism evidence="2 3">
    <name type="scientific">Flexivirga oryzae</name>
    <dbReference type="NCBI Taxonomy" id="1794944"/>
    <lineage>
        <taxon>Bacteria</taxon>
        <taxon>Bacillati</taxon>
        <taxon>Actinomycetota</taxon>
        <taxon>Actinomycetes</taxon>
        <taxon>Micrococcales</taxon>
        <taxon>Dermacoccaceae</taxon>
        <taxon>Flexivirga</taxon>
    </lineage>
</organism>
<reference evidence="2 3" key="1">
    <citation type="submission" date="2020-08" db="EMBL/GenBank/DDBJ databases">
        <title>Sequencing the genomes of 1000 actinobacteria strains.</title>
        <authorList>
            <person name="Klenk H.-P."/>
        </authorList>
    </citation>
    <scope>NUCLEOTIDE SEQUENCE [LARGE SCALE GENOMIC DNA]</scope>
    <source>
        <strain evidence="2 3">DSM 105369</strain>
    </source>
</reference>
<dbReference type="EMBL" id="JACHVQ010000003">
    <property type="protein sequence ID" value="MBB2893691.1"/>
    <property type="molecule type" value="Genomic_DNA"/>
</dbReference>
<dbReference type="Pfam" id="PF00550">
    <property type="entry name" value="PP-binding"/>
    <property type="match status" value="1"/>
</dbReference>
<dbReference type="RefSeq" id="WP_183322140.1">
    <property type="nucleotide sequence ID" value="NZ_JACHVQ010000003.1"/>
</dbReference>
<dbReference type="Gene3D" id="1.10.1200.10">
    <property type="entry name" value="ACP-like"/>
    <property type="match status" value="1"/>
</dbReference>
<dbReference type="AlphaFoldDB" id="A0A839NGA5"/>
<evidence type="ECO:0000313" key="2">
    <source>
        <dbReference type="EMBL" id="MBB2893691.1"/>
    </source>
</evidence>
<dbReference type="InterPro" id="IPR009081">
    <property type="entry name" value="PP-bd_ACP"/>
</dbReference>
<dbReference type="Proteomes" id="UP000559182">
    <property type="component" value="Unassembled WGS sequence"/>
</dbReference>
<comment type="caution">
    <text evidence="2">The sequence shown here is derived from an EMBL/GenBank/DDBJ whole genome shotgun (WGS) entry which is preliminary data.</text>
</comment>
<evidence type="ECO:0000313" key="3">
    <source>
        <dbReference type="Proteomes" id="UP000559182"/>
    </source>
</evidence>
<dbReference type="InterPro" id="IPR036736">
    <property type="entry name" value="ACP-like_sf"/>
</dbReference>
<dbReference type="SUPFAM" id="SSF47336">
    <property type="entry name" value="ACP-like"/>
    <property type="match status" value="1"/>
</dbReference>
<proteinExistence type="predicted"/>
<protein>
    <submittedName>
        <fullName evidence="2">Aryl carrier-like protein</fullName>
    </submittedName>
</protein>